<comment type="similarity">
    <text evidence="1">Belongs to the IPK1 type 2 family.</text>
</comment>
<dbReference type="PANTHER" id="PTHR14456">
    <property type="entry name" value="INOSITOL POLYPHOSPHATE KINASE 1"/>
    <property type="match status" value="1"/>
</dbReference>
<keyword evidence="3 7" id="KW-0808">Transferase</keyword>
<name>A0AAV1M4M6_9NEOP</name>
<sequence length="400" mass="46454">MSFRYQWKYVNEGNVHVVLQILESNYVLRLIKEDDNQIKKDYVCESVEFVNLVMIPLIFCDRRYQEEVIEISSEELVQLTEKMFELRPKNRINKSILSTIAIKAPNLTMISLKTENFCIEIKPKEGFLANSLKKSSKCYYCLKQILKFKEKQIVHLSNYCPLDLFSGNKERMKFALRSLIESPQNNFKVFKNGALIYQETSQYKGFEDILKQLNFFSNSSNLFLDFIIEILLSDGKSDINVLESSKTANQIKAENCNKESNLENNSFLHNLLYLQKLSENFNSNVNLHDRDTNYVHSVLNEIKSQKLDLTNKSHRDIVFATWDPMRLALISAIVKDCSVMISFTNDTNNQFPKVLIGDSKLSYNLGVTDLEPKMAKVLLKRKHTEKKLLDIYAMIAKTPE</sequence>
<comment type="function">
    <text evidence="7">Phosphorylates Ins(1,3,4,5,6)P5 at position 2 to form Ins(1,2,3,4,5,6)P6 (InsP6 or phytate).</text>
</comment>
<evidence type="ECO:0000256" key="4">
    <source>
        <dbReference type="ARBA" id="ARBA00022741"/>
    </source>
</evidence>
<dbReference type="InterPro" id="IPR043001">
    <property type="entry name" value="IP5_2-K_N_lobe"/>
</dbReference>
<evidence type="ECO:0000256" key="5">
    <source>
        <dbReference type="ARBA" id="ARBA00022777"/>
    </source>
</evidence>
<evidence type="ECO:0000256" key="1">
    <source>
        <dbReference type="ARBA" id="ARBA00007229"/>
    </source>
</evidence>
<dbReference type="InterPro" id="IPR009286">
    <property type="entry name" value="Ins_P5_2-kin"/>
</dbReference>
<comment type="domain">
    <text evidence="7">The EXKPK motif is conserved in inositol-pentakisphosphate 2-kinases of both family 1 and 2.</text>
</comment>
<evidence type="ECO:0000256" key="7">
    <source>
        <dbReference type="RuleBase" id="RU364126"/>
    </source>
</evidence>
<dbReference type="Proteomes" id="UP001314205">
    <property type="component" value="Unassembled WGS sequence"/>
</dbReference>
<dbReference type="PANTHER" id="PTHR14456:SF2">
    <property type="entry name" value="INOSITOL-PENTAKISPHOSPHATE 2-KINASE"/>
    <property type="match status" value="1"/>
</dbReference>
<comment type="caution">
    <text evidence="8">The sequence shown here is derived from an EMBL/GenBank/DDBJ whole genome shotgun (WGS) entry which is preliminary data.</text>
</comment>
<keyword evidence="5 7" id="KW-0418">Kinase</keyword>
<dbReference type="Gene3D" id="3.30.200.110">
    <property type="entry name" value="Inositol-pentakisphosphate 2-kinase, N-lobe"/>
    <property type="match status" value="1"/>
</dbReference>
<reference evidence="8 9" key="1">
    <citation type="submission" date="2023-11" db="EMBL/GenBank/DDBJ databases">
        <authorList>
            <person name="Hedman E."/>
            <person name="Englund M."/>
            <person name="Stromberg M."/>
            <person name="Nyberg Akerstrom W."/>
            <person name="Nylinder S."/>
            <person name="Jareborg N."/>
            <person name="Kallberg Y."/>
            <person name="Kronander E."/>
        </authorList>
    </citation>
    <scope>NUCLEOTIDE SEQUENCE [LARGE SCALE GENOMIC DNA]</scope>
</reference>
<dbReference type="AlphaFoldDB" id="A0AAV1M4M6"/>
<comment type="catalytic activity">
    <reaction evidence="7">
        <text>1D-myo-inositol 1,3,4,5,6-pentakisphosphate + ATP = 1D-myo-inositol hexakisphosphate + ADP + H(+)</text>
        <dbReference type="Rhea" id="RHEA:20313"/>
        <dbReference type="ChEBI" id="CHEBI:15378"/>
        <dbReference type="ChEBI" id="CHEBI:30616"/>
        <dbReference type="ChEBI" id="CHEBI:57733"/>
        <dbReference type="ChEBI" id="CHEBI:58130"/>
        <dbReference type="ChEBI" id="CHEBI:456216"/>
        <dbReference type="EC" id="2.7.1.158"/>
    </reaction>
</comment>
<evidence type="ECO:0000256" key="2">
    <source>
        <dbReference type="ARBA" id="ARBA00012023"/>
    </source>
</evidence>
<dbReference type="GO" id="GO:0005524">
    <property type="term" value="F:ATP binding"/>
    <property type="evidence" value="ECO:0007669"/>
    <property type="project" value="UniProtKB-KW"/>
</dbReference>
<keyword evidence="4 7" id="KW-0547">Nucleotide-binding</keyword>
<dbReference type="GO" id="GO:0035299">
    <property type="term" value="F:inositol-1,3,4,5,6-pentakisphosphate 2-kinase activity"/>
    <property type="evidence" value="ECO:0007669"/>
    <property type="project" value="UniProtKB-EC"/>
</dbReference>
<keyword evidence="6 7" id="KW-0067">ATP-binding</keyword>
<dbReference type="GO" id="GO:0032958">
    <property type="term" value="P:inositol phosphate biosynthetic process"/>
    <property type="evidence" value="ECO:0007669"/>
    <property type="project" value="TreeGrafter"/>
</dbReference>
<keyword evidence="9" id="KW-1185">Reference proteome</keyword>
<proteinExistence type="inferred from homology"/>
<dbReference type="GO" id="GO:0005634">
    <property type="term" value="C:nucleus"/>
    <property type="evidence" value="ECO:0007669"/>
    <property type="project" value="TreeGrafter"/>
</dbReference>
<protein>
    <recommendedName>
        <fullName evidence="2 7">Inositol-pentakisphosphate 2-kinase</fullName>
        <ecNumber evidence="2 7">2.7.1.158</ecNumber>
    </recommendedName>
</protein>
<dbReference type="EC" id="2.7.1.158" evidence="2 7"/>
<accession>A0AAV1M4M6</accession>
<evidence type="ECO:0000256" key="6">
    <source>
        <dbReference type="ARBA" id="ARBA00022840"/>
    </source>
</evidence>
<gene>
    <name evidence="8" type="ORF">PARMNEM_LOCUS20182</name>
</gene>
<organism evidence="8 9">
    <name type="scientific">Parnassius mnemosyne</name>
    <name type="common">clouded apollo</name>
    <dbReference type="NCBI Taxonomy" id="213953"/>
    <lineage>
        <taxon>Eukaryota</taxon>
        <taxon>Metazoa</taxon>
        <taxon>Ecdysozoa</taxon>
        <taxon>Arthropoda</taxon>
        <taxon>Hexapoda</taxon>
        <taxon>Insecta</taxon>
        <taxon>Pterygota</taxon>
        <taxon>Neoptera</taxon>
        <taxon>Endopterygota</taxon>
        <taxon>Lepidoptera</taxon>
        <taxon>Glossata</taxon>
        <taxon>Ditrysia</taxon>
        <taxon>Papilionoidea</taxon>
        <taxon>Papilionidae</taxon>
        <taxon>Parnassiinae</taxon>
        <taxon>Parnassini</taxon>
        <taxon>Parnassius</taxon>
        <taxon>Driopa</taxon>
    </lineage>
</organism>
<dbReference type="EMBL" id="CAVLGL010000137">
    <property type="protein sequence ID" value="CAK1601567.1"/>
    <property type="molecule type" value="Genomic_DNA"/>
</dbReference>
<evidence type="ECO:0000313" key="9">
    <source>
        <dbReference type="Proteomes" id="UP001314205"/>
    </source>
</evidence>
<evidence type="ECO:0000313" key="8">
    <source>
        <dbReference type="EMBL" id="CAK1601567.1"/>
    </source>
</evidence>
<dbReference type="Pfam" id="PF06090">
    <property type="entry name" value="Ins_P5_2-kin"/>
    <property type="match status" value="1"/>
</dbReference>
<evidence type="ECO:0000256" key="3">
    <source>
        <dbReference type="ARBA" id="ARBA00022679"/>
    </source>
</evidence>